<dbReference type="RefSeq" id="WP_075150337.1">
    <property type="nucleotide sequence ID" value="NZ_CP018820.1"/>
</dbReference>
<protein>
    <submittedName>
        <fullName evidence="1">GNAT family N-acetyltransferase</fullName>
    </submittedName>
</protein>
<keyword evidence="3" id="KW-1185">Reference proteome</keyword>
<dbReference type="STRING" id="93064.BRX40_00775"/>
<keyword evidence="1" id="KW-0808">Transferase</keyword>
<evidence type="ECO:0000313" key="2">
    <source>
        <dbReference type="EMBL" id="RSV00664.1"/>
    </source>
</evidence>
<reference evidence="2 4" key="3">
    <citation type="submission" date="2018-07" db="EMBL/GenBank/DDBJ databases">
        <title>Genomic and Epidemiologic Investigation of an Indolent Hospital Outbreak.</title>
        <authorList>
            <person name="Johnson R.C."/>
            <person name="Deming C."/>
            <person name="Conlan S."/>
            <person name="Zellmer C.J."/>
            <person name="Michelin A.V."/>
            <person name="Lee-Lin S."/>
            <person name="Thomas P.J."/>
            <person name="Park M."/>
            <person name="Weingarten R.A."/>
            <person name="Less J."/>
            <person name="Dekker J.P."/>
            <person name="Frank K.M."/>
            <person name="Musser K.A."/>
            <person name="Mcquiston J.R."/>
            <person name="Henderson D.K."/>
            <person name="Lau A.F."/>
            <person name="Palmore T.N."/>
            <person name="Segre J.A."/>
        </authorList>
    </citation>
    <scope>NUCLEOTIDE SEQUENCE [LARGE SCALE GENOMIC DNA]</scope>
    <source>
        <strain evidence="2 4">SK-NIH.Env10_0317</strain>
    </source>
</reference>
<dbReference type="OrthoDB" id="6064764at2"/>
<dbReference type="EMBL" id="QQWO01000015">
    <property type="protein sequence ID" value="RSV00664.1"/>
    <property type="molecule type" value="Genomic_DNA"/>
</dbReference>
<dbReference type="EMBL" id="CP018820">
    <property type="protein sequence ID" value="APR51155.1"/>
    <property type="molecule type" value="Genomic_DNA"/>
</dbReference>
<organism evidence="1 3">
    <name type="scientific">Sphingomonas koreensis</name>
    <dbReference type="NCBI Taxonomy" id="93064"/>
    <lineage>
        <taxon>Bacteria</taxon>
        <taxon>Pseudomonadati</taxon>
        <taxon>Pseudomonadota</taxon>
        <taxon>Alphaproteobacteria</taxon>
        <taxon>Sphingomonadales</taxon>
        <taxon>Sphingomonadaceae</taxon>
        <taxon>Sphingomonas</taxon>
    </lineage>
</organism>
<proteinExistence type="predicted"/>
<evidence type="ECO:0000313" key="3">
    <source>
        <dbReference type="Proteomes" id="UP000185161"/>
    </source>
</evidence>
<reference evidence="3" key="2">
    <citation type="submission" date="2016-12" db="EMBL/GenBank/DDBJ databases">
        <title>Whole genome sequencing of Sphingomonas sp. ABOJV.</title>
        <authorList>
            <person name="Conlan S."/>
            <person name="Thomas P.J."/>
            <person name="Mullikin J."/>
            <person name="Palmore T.N."/>
            <person name="Frank K.M."/>
            <person name="Segre J.A."/>
        </authorList>
    </citation>
    <scope>NUCLEOTIDE SEQUENCE [LARGE SCALE GENOMIC DNA]</scope>
    <source>
        <strain evidence="3">ABOJV</strain>
    </source>
</reference>
<dbReference type="GO" id="GO:0016740">
    <property type="term" value="F:transferase activity"/>
    <property type="evidence" value="ECO:0007669"/>
    <property type="project" value="UniProtKB-KW"/>
</dbReference>
<dbReference type="GeneID" id="44131085"/>
<dbReference type="Proteomes" id="UP000286681">
    <property type="component" value="Unassembled WGS sequence"/>
</dbReference>
<evidence type="ECO:0000313" key="4">
    <source>
        <dbReference type="Proteomes" id="UP000286681"/>
    </source>
</evidence>
<dbReference type="KEGG" id="skr:BRX40_00775"/>
<name>A0A1L6J5H3_9SPHN</name>
<dbReference type="AlphaFoldDB" id="A0A1L6J5H3"/>
<gene>
    <name evidence="1" type="ORF">BRX40_00775</name>
    <name evidence="2" type="ORF">CA257_16410</name>
</gene>
<sequence length="211" mass="24050">MTIAVSPIYLFNAERGEPEAAELWDGITDQQLGDWEGEWVPELFKAVQKLHRAGVERRHWPQSRHWNWRKKTEALQGMLAHPGFSIVCNGMTQGMMIVDTTMKRCRIEEQKGKNLVYVEFVENAPWNRPELAQPPLYRGIGSILIRAAIALSEELEFKGRIGLHSLPQANSFYANTCGMSDLGMDSDHQDLRYFEMTSEQAEAFIAKGNQP</sequence>
<reference evidence="1" key="1">
    <citation type="submission" date="2016-12" db="EMBL/GenBank/DDBJ databases">
        <title>Whole genome sequencing of Sphingomonas koreensis.</title>
        <authorList>
            <person name="Conlan S."/>
            <person name="Thomas P.J."/>
            <person name="Mullikin J."/>
            <person name="Palmore T.N."/>
            <person name="Frank K.M."/>
            <person name="Segre J.A."/>
        </authorList>
    </citation>
    <scope>NUCLEOTIDE SEQUENCE</scope>
    <source>
        <strain evidence="1">ABOJV</strain>
    </source>
</reference>
<dbReference type="Proteomes" id="UP000185161">
    <property type="component" value="Chromosome"/>
</dbReference>
<evidence type="ECO:0000313" key="1">
    <source>
        <dbReference type="EMBL" id="APR51155.1"/>
    </source>
</evidence>
<accession>A0A1L6J5H3</accession>